<evidence type="ECO:0000313" key="4">
    <source>
        <dbReference type="EMBL" id="RZU65638.1"/>
    </source>
</evidence>
<dbReference type="SMART" id="SM00903">
    <property type="entry name" value="Flavin_Reduct"/>
    <property type="match status" value="1"/>
</dbReference>
<dbReference type="InterPro" id="IPR002563">
    <property type="entry name" value="Flavin_Rdtase-like_dom"/>
</dbReference>
<dbReference type="EMBL" id="SHLC01000001">
    <property type="protein sequence ID" value="RZU65638.1"/>
    <property type="molecule type" value="Genomic_DNA"/>
</dbReference>
<comment type="similarity">
    <text evidence="1">Belongs to the non-flavoprotein flavin reductase family.</text>
</comment>
<dbReference type="Gene3D" id="2.30.110.10">
    <property type="entry name" value="Electron Transport, Fmn-binding Protein, Chain A"/>
    <property type="match status" value="1"/>
</dbReference>
<dbReference type="OrthoDB" id="9792858at2"/>
<dbReference type="GO" id="GO:0042602">
    <property type="term" value="F:riboflavin reductase (NADPH) activity"/>
    <property type="evidence" value="ECO:0007669"/>
    <property type="project" value="TreeGrafter"/>
</dbReference>
<dbReference type="AlphaFoldDB" id="A0A4Q8AMB5"/>
<dbReference type="InterPro" id="IPR012349">
    <property type="entry name" value="Split_barrel_FMN-bd"/>
</dbReference>
<dbReference type="GO" id="GO:0010181">
    <property type="term" value="F:FMN binding"/>
    <property type="evidence" value="ECO:0007669"/>
    <property type="project" value="InterPro"/>
</dbReference>
<dbReference type="Proteomes" id="UP000291483">
    <property type="component" value="Unassembled WGS sequence"/>
</dbReference>
<name>A0A4Q8AMB5_9MICO</name>
<evidence type="ECO:0000259" key="3">
    <source>
        <dbReference type="SMART" id="SM00903"/>
    </source>
</evidence>
<feature type="domain" description="Flavin reductase like" evidence="3">
    <location>
        <begin position="19"/>
        <end position="164"/>
    </location>
</feature>
<evidence type="ECO:0000313" key="5">
    <source>
        <dbReference type="Proteomes" id="UP000291483"/>
    </source>
</evidence>
<evidence type="ECO:0000256" key="1">
    <source>
        <dbReference type="ARBA" id="ARBA00008898"/>
    </source>
</evidence>
<dbReference type="PANTHER" id="PTHR30466:SF11">
    <property type="entry name" value="FLAVIN-DEPENDENT MONOOXYGENASE, REDUCTASE SUBUNIT HSAB"/>
    <property type="match status" value="1"/>
</dbReference>
<dbReference type="Pfam" id="PF01613">
    <property type="entry name" value="Flavin_Reduct"/>
    <property type="match status" value="1"/>
</dbReference>
<gene>
    <name evidence="4" type="ORF">EV379_1972</name>
</gene>
<sequence length="167" mass="17791">MIRNDSIEIAMDVRLRRAFSTFPTGVVAVCALDSDGVTPIGMAVNSFTSISLEPALVAISVANTSRTWPGLSRSASLGLSVLGSGHEQVSRSLSARDGDRFGALSWAAEEGGAIHLDGAALWLSCHLEQTIEAGDHTIVILAIDDLTHFDDVEPLVFHQSRYRSISA</sequence>
<keyword evidence="2" id="KW-0560">Oxidoreductase</keyword>
<protein>
    <submittedName>
        <fullName evidence="4">Flavin reductase (DIM6/NTAB) family NADH-FMN oxidoreductase RutF</fullName>
    </submittedName>
</protein>
<keyword evidence="5" id="KW-1185">Reference proteome</keyword>
<reference evidence="4 5" key="1">
    <citation type="submission" date="2019-02" db="EMBL/GenBank/DDBJ databases">
        <title>Sequencing the genomes of 1000 actinobacteria strains.</title>
        <authorList>
            <person name="Klenk H.-P."/>
        </authorList>
    </citation>
    <scope>NUCLEOTIDE SEQUENCE [LARGE SCALE GENOMIC DNA]</scope>
    <source>
        <strain evidence="4 5">DSM 18319</strain>
    </source>
</reference>
<proteinExistence type="inferred from homology"/>
<dbReference type="PANTHER" id="PTHR30466">
    <property type="entry name" value="FLAVIN REDUCTASE"/>
    <property type="match status" value="1"/>
</dbReference>
<organism evidence="4 5">
    <name type="scientific">Microterricola gilva</name>
    <dbReference type="NCBI Taxonomy" id="393267"/>
    <lineage>
        <taxon>Bacteria</taxon>
        <taxon>Bacillati</taxon>
        <taxon>Actinomycetota</taxon>
        <taxon>Actinomycetes</taxon>
        <taxon>Micrococcales</taxon>
        <taxon>Microbacteriaceae</taxon>
        <taxon>Microterricola</taxon>
    </lineage>
</organism>
<comment type="caution">
    <text evidence="4">The sequence shown here is derived from an EMBL/GenBank/DDBJ whole genome shotgun (WGS) entry which is preliminary data.</text>
</comment>
<evidence type="ECO:0000256" key="2">
    <source>
        <dbReference type="ARBA" id="ARBA00023002"/>
    </source>
</evidence>
<dbReference type="InterPro" id="IPR050268">
    <property type="entry name" value="NADH-dep_flavin_reductase"/>
</dbReference>
<accession>A0A4Q8AMB5</accession>
<dbReference type="SUPFAM" id="SSF50475">
    <property type="entry name" value="FMN-binding split barrel"/>
    <property type="match status" value="1"/>
</dbReference>
<dbReference type="RefSeq" id="WP_130505969.1">
    <property type="nucleotide sequence ID" value="NZ_SHLC01000001.1"/>
</dbReference>